<dbReference type="OrthoDB" id="565731at2759"/>
<comment type="caution">
    <text evidence="6">The sequence shown here is derived from an EMBL/GenBank/DDBJ whole genome shotgun (WGS) entry which is preliminary data.</text>
</comment>
<dbReference type="GO" id="GO:0006285">
    <property type="term" value="P:base-excision repair, AP site formation"/>
    <property type="evidence" value="ECO:0007669"/>
    <property type="project" value="InterPro"/>
</dbReference>
<feature type="non-terminal residue" evidence="6">
    <location>
        <position position="274"/>
    </location>
</feature>
<dbReference type="CDD" id="cd10028">
    <property type="entry name" value="UDG-F2_TDG_MUG"/>
    <property type="match status" value="1"/>
</dbReference>
<feature type="region of interest" description="Disordered" evidence="4">
    <location>
        <begin position="23"/>
        <end position="68"/>
    </location>
</feature>
<dbReference type="PANTHER" id="PTHR12159">
    <property type="entry name" value="G/T AND G/U MISMATCH-SPECIFIC DNA GLYCOSYLASE"/>
    <property type="match status" value="1"/>
</dbReference>
<dbReference type="GO" id="GO:0008263">
    <property type="term" value="F:pyrimidine-specific mismatch base pair DNA N-glycosylase activity"/>
    <property type="evidence" value="ECO:0007669"/>
    <property type="project" value="TreeGrafter"/>
</dbReference>
<dbReference type="SUPFAM" id="SSF52141">
    <property type="entry name" value="Uracil-DNA glycosylase-like"/>
    <property type="match status" value="1"/>
</dbReference>
<gene>
    <name evidence="6" type="ORF">EJ08DRAFT_561236</name>
</gene>
<evidence type="ECO:0000256" key="4">
    <source>
        <dbReference type="SAM" id="MobiDB-lite"/>
    </source>
</evidence>
<accession>A0A9P4P0W5</accession>
<dbReference type="PANTHER" id="PTHR12159:SF9">
    <property type="entry name" value="G_T MISMATCH-SPECIFIC THYMINE DNA GLYCOSYLASE"/>
    <property type="match status" value="1"/>
</dbReference>
<evidence type="ECO:0000313" key="6">
    <source>
        <dbReference type="EMBL" id="KAF2435376.1"/>
    </source>
</evidence>
<evidence type="ECO:0000256" key="1">
    <source>
        <dbReference type="ARBA" id="ARBA00022763"/>
    </source>
</evidence>
<protein>
    <submittedName>
        <fullName evidence="6">DNA glycosylase</fullName>
    </submittedName>
</protein>
<proteinExistence type="predicted"/>
<feature type="domain" description="Uracil-DNA glycosylase-like" evidence="5">
    <location>
        <begin position="81"/>
        <end position="261"/>
    </location>
</feature>
<feature type="non-terminal residue" evidence="6">
    <location>
        <position position="1"/>
    </location>
</feature>
<keyword evidence="2" id="KW-0378">Hydrolase</keyword>
<dbReference type="Pfam" id="PF03167">
    <property type="entry name" value="UDG"/>
    <property type="match status" value="1"/>
</dbReference>
<sequence length="274" mass="30536">EEEPATQQTTSFNGKLRHFTYTGITTTASPSGVAPTPKPTPKRKQLAEQASPSPAKKRRPSSKYAPPSKYAHLSPLTDILEPNLICVFVGFNPGVRTATSGHAYAHPSNSFWKLLHSSGLTDRRCRPEEDVDLPRLYAMGNTNIVSRPSKDVAELAKQEVIAGVPILDNKIHKFKPEAVCIVGKSIWEAIWQYRNGKKPTKAEFSYGWQEERHNMGKLPWDEGVEVDGDDEDWVGARVFVATSTSGLSASLKPAEKEAIWKPFGDWVQQRRVER</sequence>
<dbReference type="FunFam" id="3.40.470.10:FF:000010">
    <property type="entry name" value="G/U mismatch-specific DNA glycosylase"/>
    <property type="match status" value="1"/>
</dbReference>
<dbReference type="InterPro" id="IPR015637">
    <property type="entry name" value="MUG/TDG"/>
</dbReference>
<keyword evidence="3" id="KW-0234">DNA repair</keyword>
<evidence type="ECO:0000259" key="5">
    <source>
        <dbReference type="Pfam" id="PF03167"/>
    </source>
</evidence>
<dbReference type="Gene3D" id="3.40.470.10">
    <property type="entry name" value="Uracil-DNA glycosylase-like domain"/>
    <property type="match status" value="1"/>
</dbReference>
<dbReference type="Proteomes" id="UP000800235">
    <property type="component" value="Unassembled WGS sequence"/>
</dbReference>
<dbReference type="AlphaFoldDB" id="A0A9P4P0W5"/>
<dbReference type="GO" id="GO:0004844">
    <property type="term" value="F:uracil DNA N-glycosylase activity"/>
    <property type="evidence" value="ECO:0007669"/>
    <property type="project" value="TreeGrafter"/>
</dbReference>
<keyword evidence="7" id="KW-1185">Reference proteome</keyword>
<evidence type="ECO:0000313" key="7">
    <source>
        <dbReference type="Proteomes" id="UP000800235"/>
    </source>
</evidence>
<keyword evidence="1" id="KW-0227">DNA damage</keyword>
<evidence type="ECO:0000256" key="2">
    <source>
        <dbReference type="ARBA" id="ARBA00022801"/>
    </source>
</evidence>
<name>A0A9P4P0W5_9PEZI</name>
<evidence type="ECO:0000256" key="3">
    <source>
        <dbReference type="ARBA" id="ARBA00023204"/>
    </source>
</evidence>
<dbReference type="InterPro" id="IPR036895">
    <property type="entry name" value="Uracil-DNA_glycosylase-like_sf"/>
</dbReference>
<dbReference type="InterPro" id="IPR005122">
    <property type="entry name" value="Uracil-DNA_glycosylase-like"/>
</dbReference>
<organism evidence="6 7">
    <name type="scientific">Tothia fuscella</name>
    <dbReference type="NCBI Taxonomy" id="1048955"/>
    <lineage>
        <taxon>Eukaryota</taxon>
        <taxon>Fungi</taxon>
        <taxon>Dikarya</taxon>
        <taxon>Ascomycota</taxon>
        <taxon>Pezizomycotina</taxon>
        <taxon>Dothideomycetes</taxon>
        <taxon>Pleosporomycetidae</taxon>
        <taxon>Venturiales</taxon>
        <taxon>Cylindrosympodiaceae</taxon>
        <taxon>Tothia</taxon>
    </lineage>
</organism>
<reference evidence="6" key="1">
    <citation type="journal article" date="2020" name="Stud. Mycol.">
        <title>101 Dothideomycetes genomes: a test case for predicting lifestyles and emergence of pathogens.</title>
        <authorList>
            <person name="Haridas S."/>
            <person name="Albert R."/>
            <person name="Binder M."/>
            <person name="Bloem J."/>
            <person name="Labutti K."/>
            <person name="Salamov A."/>
            <person name="Andreopoulos B."/>
            <person name="Baker S."/>
            <person name="Barry K."/>
            <person name="Bills G."/>
            <person name="Bluhm B."/>
            <person name="Cannon C."/>
            <person name="Castanera R."/>
            <person name="Culley D."/>
            <person name="Daum C."/>
            <person name="Ezra D."/>
            <person name="Gonzalez J."/>
            <person name="Henrissat B."/>
            <person name="Kuo A."/>
            <person name="Liang C."/>
            <person name="Lipzen A."/>
            <person name="Lutzoni F."/>
            <person name="Magnuson J."/>
            <person name="Mondo S."/>
            <person name="Nolan M."/>
            <person name="Ohm R."/>
            <person name="Pangilinan J."/>
            <person name="Park H.-J."/>
            <person name="Ramirez L."/>
            <person name="Alfaro M."/>
            <person name="Sun H."/>
            <person name="Tritt A."/>
            <person name="Yoshinaga Y."/>
            <person name="Zwiers L.-H."/>
            <person name="Turgeon B."/>
            <person name="Goodwin S."/>
            <person name="Spatafora J."/>
            <person name="Crous P."/>
            <person name="Grigoriev I."/>
        </authorList>
    </citation>
    <scope>NUCLEOTIDE SEQUENCE</scope>
    <source>
        <strain evidence="6">CBS 130266</strain>
    </source>
</reference>
<dbReference type="EMBL" id="MU007013">
    <property type="protein sequence ID" value="KAF2435376.1"/>
    <property type="molecule type" value="Genomic_DNA"/>
</dbReference>